<dbReference type="InterPro" id="IPR057811">
    <property type="entry name" value="RBD_ZCCHC3_2nd"/>
</dbReference>
<dbReference type="InterPro" id="IPR036875">
    <property type="entry name" value="Znf_CCHC_sf"/>
</dbReference>
<reference evidence="3" key="2">
    <citation type="submission" date="2025-08" db="UniProtKB">
        <authorList>
            <consortium name="Ensembl"/>
        </authorList>
    </citation>
    <scope>IDENTIFICATION</scope>
</reference>
<dbReference type="SUPFAM" id="SSF57756">
    <property type="entry name" value="Retrovirus zinc finger-like domains"/>
    <property type="match status" value="1"/>
</dbReference>
<dbReference type="Pfam" id="PF23057">
    <property type="entry name" value="RBD_ZCCHC3_1st"/>
    <property type="match status" value="1"/>
</dbReference>
<dbReference type="InParanoid" id="A0A803T2C0"/>
<dbReference type="GO" id="GO:0003723">
    <property type="term" value="F:RNA binding"/>
    <property type="evidence" value="ECO:0007669"/>
    <property type="project" value="InterPro"/>
</dbReference>
<dbReference type="GeneTree" id="ENSGT00530000063983"/>
<dbReference type="InterPro" id="IPR001878">
    <property type="entry name" value="Znf_CCHC"/>
</dbReference>
<dbReference type="GO" id="GO:0008270">
    <property type="term" value="F:zinc ion binding"/>
    <property type="evidence" value="ECO:0007669"/>
    <property type="project" value="InterPro"/>
</dbReference>
<reference evidence="3" key="3">
    <citation type="submission" date="2025-09" db="UniProtKB">
        <authorList>
            <consortium name="Ensembl"/>
        </authorList>
    </citation>
    <scope>IDENTIFICATION</scope>
</reference>
<dbReference type="Ensembl" id="ENSACAT00000038418.1">
    <property type="protein sequence ID" value="ENSACAP00000029360.1"/>
    <property type="gene ID" value="ENSACAG00000034800.1"/>
</dbReference>
<evidence type="ECO:0000313" key="3">
    <source>
        <dbReference type="Ensembl" id="ENSACAP00000029360.1"/>
    </source>
</evidence>
<feature type="domain" description="CCHC-type" evidence="2">
    <location>
        <begin position="337"/>
        <end position="353"/>
    </location>
</feature>
<feature type="region of interest" description="Disordered" evidence="1">
    <location>
        <begin position="1"/>
        <end position="135"/>
    </location>
</feature>
<dbReference type="GO" id="GO:0002218">
    <property type="term" value="P:activation of innate immune response"/>
    <property type="evidence" value="ECO:0007669"/>
    <property type="project" value="InterPro"/>
</dbReference>
<protein>
    <recommendedName>
        <fullName evidence="2">CCHC-type domain-containing protein</fullName>
    </recommendedName>
</protein>
<dbReference type="PANTHER" id="PTHR22639">
    <property type="entry name" value="GAG-RELATED PROTEIN"/>
    <property type="match status" value="1"/>
</dbReference>
<reference evidence="3" key="1">
    <citation type="submission" date="2009-12" db="EMBL/GenBank/DDBJ databases">
        <title>The Genome Sequence of Anolis carolinensis (Green Anole Lizard).</title>
        <authorList>
            <consortium name="The Genome Sequencing Platform"/>
            <person name="Di Palma F."/>
            <person name="Alfoldi J."/>
            <person name="Heiman D."/>
            <person name="Young S."/>
            <person name="Grabherr M."/>
            <person name="Johnson J."/>
            <person name="Lander E.S."/>
            <person name="Lindblad-Toh K."/>
        </authorList>
    </citation>
    <scope>NUCLEOTIDE SEQUENCE [LARGE SCALE GENOMIC DNA]</scope>
    <source>
        <strain evidence="3">JBL SC #1</strain>
    </source>
</reference>
<feature type="compositionally biased region" description="Basic and acidic residues" evidence="1">
    <location>
        <begin position="85"/>
        <end position="101"/>
    </location>
</feature>
<evidence type="ECO:0000256" key="1">
    <source>
        <dbReference type="SAM" id="MobiDB-lite"/>
    </source>
</evidence>
<feature type="compositionally biased region" description="Basic and acidic residues" evidence="1">
    <location>
        <begin position="31"/>
        <end position="48"/>
    </location>
</feature>
<dbReference type="AlphaFoldDB" id="A0A803T2C0"/>
<accession>A0A803T2C0</accession>
<evidence type="ECO:0000259" key="2">
    <source>
        <dbReference type="SMART" id="SM00343"/>
    </source>
</evidence>
<dbReference type="InterPro" id="IPR057810">
    <property type="entry name" value="RBD_ZCCHC3_1st"/>
</dbReference>
<feature type="domain" description="CCHC-type" evidence="2">
    <location>
        <begin position="355"/>
        <end position="371"/>
    </location>
</feature>
<keyword evidence="4" id="KW-1185">Reference proteome</keyword>
<feature type="compositionally biased region" description="Polar residues" evidence="1">
    <location>
        <begin position="105"/>
        <end position="114"/>
    </location>
</feature>
<feature type="compositionally biased region" description="Low complexity" evidence="1">
    <location>
        <begin position="14"/>
        <end position="28"/>
    </location>
</feature>
<dbReference type="InterPro" id="IPR042509">
    <property type="entry name" value="ZCCHC3"/>
</dbReference>
<sequence>MEGLSFQLPRKSGVELSGVSSLQSSTESSSEEERKEKDGGQEDPEKQRSFLQEPETMDNGTRHASEVDGGAGEINVSKKSGLDGLPEKGERDRRRGGEFHGEATPGSSKPQQQKRGGRTYANVAGRGGGNPSQRPYGFPNLIEEEEYLDLFFGQASEVRNPRLRYVVRFRYLGSDQERGSRSYLSKKLLKDALEASREDVLAIIQLPGSKEIDVCLASEKVYRDFWMNCKTVKNVMPDLLAEYELIPLFRGDTKVLTISFRTTTIPAQDVARWVSKYAVILSGPDKKEDEQGYWTGEYRCVVSFKNEDPEYRHGKLPKYFFLGADRGITRYAGQPQACFQCGSYDHQRRLCTSSLCSRCGIRGHHTATCHSSIRCNFCGDLGHTYFWYPSIVGNGAAGHCDPAGNSPGKRAATLPGAKAVDKRTVLLVLRRGTSGRGGSFDQG</sequence>
<dbReference type="SMART" id="SM00343">
    <property type="entry name" value="ZnF_C2HC"/>
    <property type="match status" value="2"/>
</dbReference>
<evidence type="ECO:0000313" key="4">
    <source>
        <dbReference type="Proteomes" id="UP000001646"/>
    </source>
</evidence>
<organism evidence="3 4">
    <name type="scientific">Anolis carolinensis</name>
    <name type="common">Green anole</name>
    <name type="synonym">American chameleon</name>
    <dbReference type="NCBI Taxonomy" id="28377"/>
    <lineage>
        <taxon>Eukaryota</taxon>
        <taxon>Metazoa</taxon>
        <taxon>Chordata</taxon>
        <taxon>Craniata</taxon>
        <taxon>Vertebrata</taxon>
        <taxon>Euteleostomi</taxon>
        <taxon>Lepidosauria</taxon>
        <taxon>Squamata</taxon>
        <taxon>Bifurcata</taxon>
        <taxon>Unidentata</taxon>
        <taxon>Episquamata</taxon>
        <taxon>Toxicofera</taxon>
        <taxon>Iguania</taxon>
        <taxon>Dactyloidae</taxon>
        <taxon>Anolis</taxon>
    </lineage>
</organism>
<name>A0A803T2C0_ANOCA</name>
<proteinExistence type="predicted"/>
<dbReference type="Proteomes" id="UP000001646">
    <property type="component" value="Unplaced"/>
</dbReference>
<dbReference type="GO" id="GO:0003690">
    <property type="term" value="F:double-stranded DNA binding"/>
    <property type="evidence" value="ECO:0007669"/>
    <property type="project" value="InterPro"/>
</dbReference>
<dbReference type="PANTHER" id="PTHR22639:SF7">
    <property type="entry name" value="CCHC-TYPE DOMAIN-CONTAINING PROTEIN"/>
    <property type="match status" value="1"/>
</dbReference>
<dbReference type="Pfam" id="PF23058">
    <property type="entry name" value="RBD_ZCCHC3_2nd"/>
    <property type="match status" value="1"/>
</dbReference>